<sequence>MPSPPSLSRPWVWMVVVVIWLPGALEKCIFDEVQQSVTVVTTSTDPDGPHPKTTASNNVEKHTRELAPPTNHPQPIRIHTWVLRDSPALSQVESERLEPAVREAVGIVSNLLSVNRVPGHLLLSRNINKYCKFIWRNASAANYNKCGRANENYRTETCLDVIIPDDHLRGCSVYSEPDAPTMTVIRPEGAGLPDTDFLLYLHAQSTDKCRAEPSVLAYAVHCQTDSQGRPLAGVVVICRDRLTGEGYSHQGTTVIHELFHALGFSKELFSTWRDSGMGCSPWGQVTNTDETGQVRIYTQSVIRALQEHLLSTDPDLGGPLENLDVGSSGLSSHWESRVLQGSIMAAALGDPAVVRVDPVTLAALQDTGWYSVNHSRAQGLVWGKGEGAMFGLRSTCHDNSSSFFCTGSGLGCHYLHRHKGECQTDAHLDGCRIYKPQMSECWKEENERETETEWSGELYRIDSRCFFSNLSREVSVDSVVGRCYRHRCTGLNRYQIQVSGSDWLDCPVGSTIEVTGYRGLVACPDKRLCYYPDIGLSIDNQDPHSPAASTKGTNTIPDLSLTFDPAPTCAEPGVSTDTTLAAVLGVSAAVCLLAALMVAYRRYRSSRVRVHAAPEAPSVLQLHSTQSDSNNC</sequence>
<name>A0AAZ3PM81_ONCTS</name>
<dbReference type="GO" id="GO:0004222">
    <property type="term" value="F:metalloendopeptidase activity"/>
    <property type="evidence" value="ECO:0007669"/>
    <property type="project" value="UniProtKB-UniRule"/>
</dbReference>
<evidence type="ECO:0000256" key="9">
    <source>
        <dbReference type="RuleBase" id="RU366077"/>
    </source>
</evidence>
<keyword evidence="11" id="KW-1133">Transmembrane helix</keyword>
<keyword evidence="4 9" id="KW-0378">Hydrolase</keyword>
<keyword evidence="11" id="KW-0812">Transmembrane</keyword>
<keyword evidence="9" id="KW-0732">Signal</keyword>
<dbReference type="Pfam" id="PF01457">
    <property type="entry name" value="Peptidase_M8"/>
    <property type="match status" value="1"/>
</dbReference>
<keyword evidence="5 8" id="KW-0862">Zinc</keyword>
<evidence type="ECO:0000256" key="11">
    <source>
        <dbReference type="SAM" id="Phobius"/>
    </source>
</evidence>
<dbReference type="AlphaFoldDB" id="A0AAZ3PM81"/>
<dbReference type="InterPro" id="IPR001577">
    <property type="entry name" value="Peptidase_M8"/>
</dbReference>
<feature type="chain" id="PRO_5044047717" description="Leishmanolysin-like peptidase" evidence="9">
    <location>
        <begin position="27"/>
        <end position="632"/>
    </location>
</feature>
<feature type="region of interest" description="Disordered" evidence="10">
    <location>
        <begin position="41"/>
        <end position="71"/>
    </location>
</feature>
<dbReference type="Ensembl" id="ENSOTST00005153203.1">
    <property type="protein sequence ID" value="ENSOTSP00005117258.1"/>
    <property type="gene ID" value="ENSOTSG00005061397.1"/>
</dbReference>
<keyword evidence="2 9" id="KW-0645">Protease</keyword>
<feature type="binding site" evidence="8">
    <location>
        <position position="333"/>
    </location>
    <ligand>
        <name>Zn(2+)</name>
        <dbReference type="ChEBI" id="CHEBI:29105"/>
        <note>catalytic</note>
    </ligand>
</feature>
<evidence type="ECO:0000256" key="8">
    <source>
        <dbReference type="PIRSR" id="PIRSR601577-2"/>
    </source>
</evidence>
<feature type="binding site" evidence="8">
    <location>
        <position position="256"/>
    </location>
    <ligand>
        <name>Zn(2+)</name>
        <dbReference type="ChEBI" id="CHEBI:29105"/>
        <note>catalytic</note>
    </ligand>
</feature>
<reference evidence="13" key="1">
    <citation type="journal article" date="2018" name="PLoS ONE">
        <title>Chinook salmon (Oncorhynchus tshawytscha) genome and transcriptome.</title>
        <authorList>
            <person name="Christensen K.A."/>
            <person name="Leong J.S."/>
            <person name="Sakhrani D."/>
            <person name="Biagi C.A."/>
            <person name="Minkley D.R."/>
            <person name="Withler R.E."/>
            <person name="Rondeau E.B."/>
            <person name="Koop B.F."/>
            <person name="Devlin R.H."/>
        </authorList>
    </citation>
    <scope>NUCLEOTIDE SEQUENCE [LARGE SCALE GENOMIC DNA]</scope>
</reference>
<keyword evidence="11" id="KW-0472">Membrane</keyword>
<dbReference type="Gene3D" id="3.10.170.20">
    <property type="match status" value="1"/>
</dbReference>
<dbReference type="Proteomes" id="UP000694402">
    <property type="component" value="Unassembled WGS sequence"/>
</dbReference>
<dbReference type="PANTHER" id="PTHR10942:SF6">
    <property type="entry name" value="CILIATED LEFT-RIGHT ORGANIZER METALLOPEPTIDASE"/>
    <property type="match status" value="1"/>
</dbReference>
<feature type="active site" evidence="7">
    <location>
        <position position="257"/>
    </location>
</feature>
<gene>
    <name evidence="12" type="primary">LOC112214864</name>
</gene>
<dbReference type="PANTHER" id="PTHR10942">
    <property type="entry name" value="LEISHMANOLYSIN-LIKE PEPTIDASE"/>
    <property type="match status" value="1"/>
</dbReference>
<protein>
    <recommendedName>
        <fullName evidence="9">Leishmanolysin-like peptidase</fullName>
        <ecNumber evidence="9">3.4.24.-</ecNumber>
    </recommendedName>
</protein>
<dbReference type="EC" id="3.4.24.-" evidence="9"/>
<dbReference type="GO" id="GO:0005737">
    <property type="term" value="C:cytoplasm"/>
    <property type="evidence" value="ECO:0007669"/>
    <property type="project" value="TreeGrafter"/>
</dbReference>
<dbReference type="Gene3D" id="2.30.34.10">
    <property type="entry name" value="Leishmanolysin domain 4"/>
    <property type="match status" value="1"/>
</dbReference>
<evidence type="ECO:0000256" key="3">
    <source>
        <dbReference type="ARBA" id="ARBA00022723"/>
    </source>
</evidence>
<feature type="binding site" evidence="8">
    <location>
        <position position="260"/>
    </location>
    <ligand>
        <name>Zn(2+)</name>
        <dbReference type="ChEBI" id="CHEBI:29105"/>
        <note>catalytic</note>
    </ligand>
</feature>
<evidence type="ECO:0000256" key="10">
    <source>
        <dbReference type="SAM" id="MobiDB-lite"/>
    </source>
</evidence>
<evidence type="ECO:0000256" key="1">
    <source>
        <dbReference type="ARBA" id="ARBA00005860"/>
    </source>
</evidence>
<keyword evidence="3 8" id="KW-0479">Metal-binding</keyword>
<dbReference type="Gene3D" id="3.90.132.10">
    <property type="entry name" value="Leishmanolysin , domain 2"/>
    <property type="match status" value="1"/>
</dbReference>
<dbReference type="GO" id="GO:0006508">
    <property type="term" value="P:proteolysis"/>
    <property type="evidence" value="ECO:0007669"/>
    <property type="project" value="UniProtKB-KW"/>
</dbReference>
<evidence type="ECO:0000256" key="6">
    <source>
        <dbReference type="ARBA" id="ARBA00023049"/>
    </source>
</evidence>
<dbReference type="SUPFAM" id="SSF55486">
    <property type="entry name" value="Metalloproteases ('zincins'), catalytic domain"/>
    <property type="match status" value="1"/>
</dbReference>
<dbReference type="GeneTree" id="ENSGT00940000163573"/>
<evidence type="ECO:0000313" key="12">
    <source>
        <dbReference type="Ensembl" id="ENSOTSP00005117258.1"/>
    </source>
</evidence>
<dbReference type="GO" id="GO:0016020">
    <property type="term" value="C:membrane"/>
    <property type="evidence" value="ECO:0007669"/>
    <property type="project" value="InterPro"/>
</dbReference>
<comment type="cofactor">
    <cofactor evidence="8 9">
        <name>Zn(2+)</name>
        <dbReference type="ChEBI" id="CHEBI:29105"/>
    </cofactor>
    <text evidence="8 9">Binds 1 zinc ion per subunit.</text>
</comment>
<feature type="transmembrane region" description="Helical" evidence="11">
    <location>
        <begin position="579"/>
        <end position="600"/>
    </location>
</feature>
<evidence type="ECO:0000256" key="2">
    <source>
        <dbReference type="ARBA" id="ARBA00022670"/>
    </source>
</evidence>
<feature type="signal peptide" evidence="9">
    <location>
        <begin position="1"/>
        <end position="26"/>
    </location>
</feature>
<dbReference type="GO" id="GO:0046872">
    <property type="term" value="F:metal ion binding"/>
    <property type="evidence" value="ECO:0007669"/>
    <property type="project" value="UniProtKB-KW"/>
</dbReference>
<evidence type="ECO:0000256" key="5">
    <source>
        <dbReference type="ARBA" id="ARBA00022833"/>
    </source>
</evidence>
<comment type="similarity">
    <text evidence="1 9">Belongs to the peptidase M8 family.</text>
</comment>
<dbReference type="PRINTS" id="PR00782">
    <property type="entry name" value="LSHMANOLYSIN"/>
</dbReference>
<reference evidence="12" key="3">
    <citation type="submission" date="2025-09" db="UniProtKB">
        <authorList>
            <consortium name="Ensembl"/>
        </authorList>
    </citation>
    <scope>IDENTIFICATION</scope>
</reference>
<reference evidence="12" key="2">
    <citation type="submission" date="2025-08" db="UniProtKB">
        <authorList>
            <consortium name="Ensembl"/>
        </authorList>
    </citation>
    <scope>IDENTIFICATION</scope>
</reference>
<proteinExistence type="inferred from homology"/>
<dbReference type="GO" id="GO:0007155">
    <property type="term" value="P:cell adhesion"/>
    <property type="evidence" value="ECO:0007669"/>
    <property type="project" value="InterPro"/>
</dbReference>
<accession>A0AAZ3PM81</accession>
<evidence type="ECO:0000313" key="13">
    <source>
        <dbReference type="Proteomes" id="UP000694402"/>
    </source>
</evidence>
<evidence type="ECO:0000256" key="7">
    <source>
        <dbReference type="PIRSR" id="PIRSR601577-1"/>
    </source>
</evidence>
<keyword evidence="13" id="KW-1185">Reference proteome</keyword>
<organism evidence="12 13">
    <name type="scientific">Oncorhynchus tshawytscha</name>
    <name type="common">Chinook salmon</name>
    <name type="synonym">Salmo tshawytscha</name>
    <dbReference type="NCBI Taxonomy" id="74940"/>
    <lineage>
        <taxon>Eukaryota</taxon>
        <taxon>Metazoa</taxon>
        <taxon>Chordata</taxon>
        <taxon>Craniata</taxon>
        <taxon>Vertebrata</taxon>
        <taxon>Euteleostomi</taxon>
        <taxon>Actinopterygii</taxon>
        <taxon>Neopterygii</taxon>
        <taxon>Teleostei</taxon>
        <taxon>Protacanthopterygii</taxon>
        <taxon>Salmoniformes</taxon>
        <taxon>Salmonidae</taxon>
        <taxon>Salmoninae</taxon>
        <taxon>Oncorhynchus</taxon>
    </lineage>
</organism>
<keyword evidence="6 8" id="KW-0482">Metalloprotease</keyword>
<evidence type="ECO:0000256" key="4">
    <source>
        <dbReference type="ARBA" id="ARBA00022801"/>
    </source>
</evidence>